<dbReference type="AlphaFoldDB" id="S6A5H6"/>
<protein>
    <submittedName>
        <fullName evidence="1">Uncharacterized protein</fullName>
    </submittedName>
</protein>
<dbReference type="eggNOG" id="arCOG07423">
    <property type="taxonomic scope" value="Archaea"/>
</dbReference>
<dbReference type="Gene3D" id="1.20.120.1610">
    <property type="match status" value="1"/>
</dbReference>
<dbReference type="Proteomes" id="UP000015543">
    <property type="component" value="Chromosome"/>
</dbReference>
<name>S6A5H6_9CREN</name>
<dbReference type="GeneID" id="16573375"/>
<dbReference type="OrthoDB" id="28795at2157"/>
<dbReference type="RefSeq" id="WP_020962397.1">
    <property type="nucleotide sequence ID" value="NC_022093.1"/>
</dbReference>
<dbReference type="KEGG" id="thb:N186_03650"/>
<dbReference type="EMBL" id="CP006646">
    <property type="protein sequence ID" value="AGT35092.1"/>
    <property type="molecule type" value="Genomic_DNA"/>
</dbReference>
<evidence type="ECO:0000313" key="2">
    <source>
        <dbReference type="Proteomes" id="UP000015543"/>
    </source>
</evidence>
<sequence length="110" mass="12460">MQKADYSQLDQRYEGLVNIFAYLVKERVYGPVDRMARATDLDTVRLAVYEALRYASTELKRGVKIYVPSEGEVQDFLRAVEKRIGLAREIAIKALTRGLQMEVSSSGGEK</sequence>
<reference evidence="1 2" key="1">
    <citation type="journal article" date="2013" name="Genome Announc.">
        <title>Complete Genomic Sequence of 'Thermofilum adornatus' Strain 1910bT, a Hyperthermophilic Anaerobic Organotrophic Crenarchaeon.</title>
        <authorList>
            <person name="Dominova I.N."/>
            <person name="Kublanov I.V."/>
            <person name="Podosokorskaya O.A."/>
            <person name="Derbikova K.S."/>
            <person name="Patrushev M.V."/>
            <person name="Toshchakov S.V."/>
        </authorList>
    </citation>
    <scope>NUCLEOTIDE SEQUENCE [LARGE SCALE GENOMIC DNA]</scope>
    <source>
        <strain evidence="2">1910b</strain>
    </source>
</reference>
<proteinExistence type="predicted"/>
<evidence type="ECO:0000313" key="1">
    <source>
        <dbReference type="EMBL" id="AGT35092.1"/>
    </source>
</evidence>
<keyword evidence="2" id="KW-1185">Reference proteome</keyword>
<dbReference type="HOGENOM" id="CLU_170084_0_0_2"/>
<accession>S6A5H6</accession>
<dbReference type="PATRIC" id="fig|1365176.7.peg.709"/>
<gene>
    <name evidence="1" type="ORF">N186_03650</name>
</gene>
<organism evidence="1 2">
    <name type="scientific">Thermofilum adornatum</name>
    <dbReference type="NCBI Taxonomy" id="1365176"/>
    <lineage>
        <taxon>Archaea</taxon>
        <taxon>Thermoproteota</taxon>
        <taxon>Thermoprotei</taxon>
        <taxon>Thermofilales</taxon>
        <taxon>Thermofilaceae</taxon>
        <taxon>Thermofilum</taxon>
    </lineage>
</organism>